<dbReference type="Proteomes" id="UP001500908">
    <property type="component" value="Unassembled WGS sequence"/>
</dbReference>
<gene>
    <name evidence="2" type="ORF">GCM10022402_26360</name>
</gene>
<feature type="transmembrane region" description="Helical" evidence="1">
    <location>
        <begin position="192"/>
        <end position="213"/>
    </location>
</feature>
<protein>
    <recommendedName>
        <fullName evidence="4">ABC-2 type transport system permease protein</fullName>
    </recommendedName>
</protein>
<dbReference type="EMBL" id="BAABDD010000010">
    <property type="protein sequence ID" value="GAA3745493.1"/>
    <property type="molecule type" value="Genomic_DNA"/>
</dbReference>
<comment type="caution">
    <text evidence="2">The sequence shown here is derived from an EMBL/GenBank/DDBJ whole genome shotgun (WGS) entry which is preliminary data.</text>
</comment>
<dbReference type="RefSeq" id="WP_344971452.1">
    <property type="nucleotide sequence ID" value="NZ_BAABDD010000010.1"/>
</dbReference>
<dbReference type="PANTHER" id="PTHR37305">
    <property type="entry name" value="INTEGRAL MEMBRANE PROTEIN-RELATED"/>
    <property type="match status" value="1"/>
</dbReference>
<keyword evidence="1" id="KW-0472">Membrane</keyword>
<evidence type="ECO:0008006" key="4">
    <source>
        <dbReference type="Google" id="ProtNLM"/>
    </source>
</evidence>
<keyword evidence="1" id="KW-0812">Transmembrane</keyword>
<reference evidence="3" key="1">
    <citation type="journal article" date="2019" name="Int. J. Syst. Evol. Microbiol.">
        <title>The Global Catalogue of Microorganisms (GCM) 10K type strain sequencing project: providing services to taxonomists for standard genome sequencing and annotation.</title>
        <authorList>
            <consortium name="The Broad Institute Genomics Platform"/>
            <consortium name="The Broad Institute Genome Sequencing Center for Infectious Disease"/>
            <person name="Wu L."/>
            <person name="Ma J."/>
        </authorList>
    </citation>
    <scope>NUCLEOTIDE SEQUENCE [LARGE SCALE GENOMIC DNA]</scope>
    <source>
        <strain evidence="3">JCM 17137</strain>
    </source>
</reference>
<evidence type="ECO:0000313" key="3">
    <source>
        <dbReference type="Proteomes" id="UP001500908"/>
    </source>
</evidence>
<keyword evidence="1" id="KW-1133">Transmembrane helix</keyword>
<feature type="transmembrane region" description="Helical" evidence="1">
    <location>
        <begin position="74"/>
        <end position="95"/>
    </location>
</feature>
<feature type="transmembrane region" description="Helical" evidence="1">
    <location>
        <begin position="127"/>
        <end position="149"/>
    </location>
</feature>
<evidence type="ECO:0000313" key="2">
    <source>
        <dbReference type="EMBL" id="GAA3745493.1"/>
    </source>
</evidence>
<sequence length="268" mass="28325">MLRNVFAKFLRDHLRALLGWSVGVVLVTAMYSSFYPTMTGDSTMAALAEAEMRGMGDTMTQALNMTDLTSPEGYLNATVFSLLVPILLVIAAITVGTRAIAGDEEEGGLELLLAHPVSRTRLVVERFLGLVVFVSVLGALVYATLLTIGPGLDLDVDRLNLLAACVVVTLLALSYGSVALAVGAVTGRRATALAVAALLAVVGFLGNTFALQVEELEWLRFASAFYYALDSDPLATGFHAGFIAVLIAVPVVLLSLAVSTFTRRDVGV</sequence>
<feature type="transmembrane region" description="Helical" evidence="1">
    <location>
        <begin position="161"/>
        <end position="185"/>
    </location>
</feature>
<accession>A0ABP7FR00</accession>
<dbReference type="Pfam" id="PF12679">
    <property type="entry name" value="ABC2_membrane_2"/>
    <property type="match status" value="1"/>
</dbReference>
<dbReference type="PANTHER" id="PTHR37305:SF1">
    <property type="entry name" value="MEMBRANE PROTEIN"/>
    <property type="match status" value="1"/>
</dbReference>
<evidence type="ECO:0000256" key="1">
    <source>
        <dbReference type="SAM" id="Phobius"/>
    </source>
</evidence>
<name>A0ABP7FR00_9ACTN</name>
<proteinExistence type="predicted"/>
<feature type="transmembrane region" description="Helical" evidence="1">
    <location>
        <begin position="233"/>
        <end position="258"/>
    </location>
</feature>
<feature type="transmembrane region" description="Helical" evidence="1">
    <location>
        <begin position="12"/>
        <end position="34"/>
    </location>
</feature>
<keyword evidence="3" id="KW-1185">Reference proteome</keyword>
<organism evidence="2 3">
    <name type="scientific">Salinactinospora qingdaonensis</name>
    <dbReference type="NCBI Taxonomy" id="702744"/>
    <lineage>
        <taxon>Bacteria</taxon>
        <taxon>Bacillati</taxon>
        <taxon>Actinomycetota</taxon>
        <taxon>Actinomycetes</taxon>
        <taxon>Streptosporangiales</taxon>
        <taxon>Nocardiopsidaceae</taxon>
        <taxon>Salinactinospora</taxon>
    </lineage>
</organism>